<organism evidence="2 3">
    <name type="scientific">Christiangramia sabulilitoris</name>
    <dbReference type="NCBI Taxonomy" id="2583991"/>
    <lineage>
        <taxon>Bacteria</taxon>
        <taxon>Pseudomonadati</taxon>
        <taxon>Bacteroidota</taxon>
        <taxon>Flavobacteriia</taxon>
        <taxon>Flavobacteriales</taxon>
        <taxon>Flavobacteriaceae</taxon>
        <taxon>Christiangramia</taxon>
    </lineage>
</organism>
<protein>
    <submittedName>
        <fullName evidence="2">Helix-turn-helix domain-containing protein</fullName>
    </submittedName>
</protein>
<dbReference type="SUPFAM" id="SSF46955">
    <property type="entry name" value="Putative DNA-binding domain"/>
    <property type="match status" value="1"/>
</dbReference>
<sequence length="94" mass="11118">MEHSVLLQSVTPEKLTRLIQESVKSQLETFQKTFRKHEAEDELLTREETCKLLKINSSTLWAWTNKGKVKAYGIANRRYYKRSELMESLTELKK</sequence>
<evidence type="ECO:0000313" key="2">
    <source>
        <dbReference type="EMBL" id="TRO65493.1"/>
    </source>
</evidence>
<gene>
    <name evidence="2" type="ORF">FGM01_08830</name>
</gene>
<dbReference type="AlphaFoldDB" id="A0A550I3D8"/>
<dbReference type="InterPro" id="IPR041657">
    <property type="entry name" value="HTH_17"/>
</dbReference>
<comment type="caution">
    <text evidence="2">The sequence shown here is derived from an EMBL/GenBank/DDBJ whole genome shotgun (WGS) entry which is preliminary data.</text>
</comment>
<proteinExistence type="predicted"/>
<dbReference type="Pfam" id="PF12728">
    <property type="entry name" value="HTH_17"/>
    <property type="match status" value="1"/>
</dbReference>
<accession>A0A550I3D8</accession>
<dbReference type="EMBL" id="VHSF01000002">
    <property type="protein sequence ID" value="TRO65493.1"/>
    <property type="molecule type" value="Genomic_DNA"/>
</dbReference>
<dbReference type="InterPro" id="IPR009061">
    <property type="entry name" value="DNA-bd_dom_put_sf"/>
</dbReference>
<reference evidence="2 3" key="1">
    <citation type="submission" date="2019-06" db="EMBL/GenBank/DDBJ databases">
        <title>Gramella sabulilitoris sp. nov., isolated from a marine sand.</title>
        <authorList>
            <person name="Yoon J.-H."/>
        </authorList>
    </citation>
    <scope>NUCLEOTIDE SEQUENCE [LARGE SCALE GENOMIC DNA]</scope>
    <source>
        <strain evidence="2 3">HSMS-1</strain>
    </source>
</reference>
<feature type="domain" description="Helix-turn-helix" evidence="1">
    <location>
        <begin position="43"/>
        <end position="91"/>
    </location>
</feature>
<name>A0A550I3D8_9FLAO</name>
<dbReference type="RefSeq" id="WP_143410809.1">
    <property type="nucleotide sequence ID" value="NZ_VHSF01000002.1"/>
</dbReference>
<dbReference type="Proteomes" id="UP000315131">
    <property type="component" value="Unassembled WGS sequence"/>
</dbReference>
<evidence type="ECO:0000259" key="1">
    <source>
        <dbReference type="Pfam" id="PF12728"/>
    </source>
</evidence>
<dbReference type="OrthoDB" id="1097811at2"/>
<keyword evidence="3" id="KW-1185">Reference proteome</keyword>
<evidence type="ECO:0000313" key="3">
    <source>
        <dbReference type="Proteomes" id="UP000315131"/>
    </source>
</evidence>